<dbReference type="SUPFAM" id="SSF52540">
    <property type="entry name" value="P-loop containing nucleoside triphosphate hydrolases"/>
    <property type="match status" value="1"/>
</dbReference>
<dbReference type="AlphaFoldDB" id="A0A017HFU2"/>
<gene>
    <name evidence="1" type="ORF">Lokhon_00758</name>
</gene>
<dbReference type="Gene3D" id="3.40.50.300">
    <property type="entry name" value="P-loop containing nucleotide triphosphate hydrolases"/>
    <property type="match status" value="1"/>
</dbReference>
<dbReference type="EMBL" id="APGJ01000003">
    <property type="protein sequence ID" value="EYD73231.1"/>
    <property type="molecule type" value="Genomic_DNA"/>
</dbReference>
<reference evidence="1 2" key="1">
    <citation type="submission" date="2013-03" db="EMBL/GenBank/DDBJ databases">
        <authorList>
            <person name="Fiebig A."/>
            <person name="Goeker M."/>
            <person name="Klenk H.-P.P."/>
        </authorList>
    </citation>
    <scope>NUCLEOTIDE SEQUENCE [LARGE SCALE GENOMIC DNA]</scope>
    <source>
        <strain evidence="1 2">DSM 17492</strain>
    </source>
</reference>
<protein>
    <submittedName>
        <fullName evidence="1">DNA topology modulation kinase FlaR, putative</fullName>
    </submittedName>
</protein>
<proteinExistence type="predicted"/>
<dbReference type="InterPro" id="IPR052922">
    <property type="entry name" value="Cytidylate_Kinase-2"/>
</dbReference>
<dbReference type="STRING" id="1122180.Lokhon_00758"/>
<name>A0A017HFU2_9RHOB</name>
<dbReference type="InterPro" id="IPR027417">
    <property type="entry name" value="P-loop_NTPase"/>
</dbReference>
<comment type="caution">
    <text evidence="1">The sequence shown here is derived from an EMBL/GenBank/DDBJ whole genome shotgun (WGS) entry which is preliminary data.</text>
</comment>
<keyword evidence="1" id="KW-0808">Transferase</keyword>
<keyword evidence="2" id="KW-1185">Reference proteome</keyword>
<dbReference type="eggNOG" id="COG0563">
    <property type="taxonomic scope" value="Bacteria"/>
</dbReference>
<dbReference type="PANTHER" id="PTHR37816">
    <property type="entry name" value="YALI0E33011P"/>
    <property type="match status" value="1"/>
</dbReference>
<organism evidence="1 2">
    <name type="scientific">Limimaricola hongkongensis DSM 17492</name>
    <dbReference type="NCBI Taxonomy" id="1122180"/>
    <lineage>
        <taxon>Bacteria</taxon>
        <taxon>Pseudomonadati</taxon>
        <taxon>Pseudomonadota</taxon>
        <taxon>Alphaproteobacteria</taxon>
        <taxon>Rhodobacterales</taxon>
        <taxon>Paracoccaceae</taxon>
        <taxon>Limimaricola</taxon>
    </lineage>
</organism>
<keyword evidence="1" id="KW-0418">Kinase</keyword>
<dbReference type="PATRIC" id="fig|1122180.6.peg.756"/>
<dbReference type="HOGENOM" id="CLU_092618_0_0_5"/>
<evidence type="ECO:0000313" key="1">
    <source>
        <dbReference type="EMBL" id="EYD73231.1"/>
    </source>
</evidence>
<dbReference type="Proteomes" id="UP000025047">
    <property type="component" value="Unassembled WGS sequence"/>
</dbReference>
<dbReference type="OrthoDB" id="7210594at2"/>
<accession>A0A017HFU2</accession>
<dbReference type="GO" id="GO:0016301">
    <property type="term" value="F:kinase activity"/>
    <property type="evidence" value="ECO:0007669"/>
    <property type="project" value="UniProtKB-KW"/>
</dbReference>
<dbReference type="PANTHER" id="PTHR37816:SF3">
    <property type="entry name" value="MODULATES DNA TOPOLOGY"/>
    <property type="match status" value="1"/>
</dbReference>
<sequence>MKRVMIIGQPGAGKSWLARRMGEITHLPVAHIDAIHWAPGWVERSRSEKDRLCAEIHARPEWIFEGGHSTTWGERLARADTVIWLDLPTGLRLGRVAWRSLRHWGRSRPELPPGCPERFDPAFLRFIWRTRRTMRSKLSWFYERVPPEKDRHRLRSRREVAAYLSGLSQAVSAGNLGLPHR</sequence>
<evidence type="ECO:0000313" key="2">
    <source>
        <dbReference type="Proteomes" id="UP000025047"/>
    </source>
</evidence>
<dbReference type="RefSeq" id="WP_017927741.1">
    <property type="nucleotide sequence ID" value="NZ_KB822996.1"/>
</dbReference>